<organism evidence="5 6">
    <name type="scientific">Dentipellis fragilis</name>
    <dbReference type="NCBI Taxonomy" id="205917"/>
    <lineage>
        <taxon>Eukaryota</taxon>
        <taxon>Fungi</taxon>
        <taxon>Dikarya</taxon>
        <taxon>Basidiomycota</taxon>
        <taxon>Agaricomycotina</taxon>
        <taxon>Agaricomycetes</taxon>
        <taxon>Russulales</taxon>
        <taxon>Hericiaceae</taxon>
        <taxon>Dentipellis</taxon>
    </lineage>
</organism>
<name>A0A4Y9XKJ4_9AGAM</name>
<dbReference type="InterPro" id="IPR011043">
    <property type="entry name" value="Gal_Oxase/kelch_b-propeller"/>
</dbReference>
<dbReference type="InterPro" id="IPR014756">
    <property type="entry name" value="Ig_E-set"/>
</dbReference>
<protein>
    <recommendedName>
        <fullName evidence="7">Glyoxal oxidase N-terminal domain-containing protein</fullName>
    </recommendedName>
</protein>
<dbReference type="CDD" id="cd02851">
    <property type="entry name" value="E_set_GO_C"/>
    <property type="match status" value="1"/>
</dbReference>
<dbReference type="Gene3D" id="2.60.40.10">
    <property type="entry name" value="Immunoglobulins"/>
    <property type="match status" value="1"/>
</dbReference>
<keyword evidence="1" id="KW-0732">Signal</keyword>
<dbReference type="InterPro" id="IPR009880">
    <property type="entry name" value="Glyoxal_oxidase_N"/>
</dbReference>
<evidence type="ECO:0000256" key="2">
    <source>
        <dbReference type="SAM" id="MobiDB-lite"/>
    </source>
</evidence>
<evidence type="ECO:0000259" key="4">
    <source>
        <dbReference type="Pfam" id="PF09118"/>
    </source>
</evidence>
<evidence type="ECO:0000259" key="3">
    <source>
        <dbReference type="Pfam" id="PF07250"/>
    </source>
</evidence>
<feature type="non-terminal residue" evidence="5">
    <location>
        <position position="744"/>
    </location>
</feature>
<dbReference type="InterPro" id="IPR037293">
    <property type="entry name" value="Gal_Oxidase_central_sf"/>
</dbReference>
<dbReference type="OrthoDB" id="2019572at2759"/>
<dbReference type="Proteomes" id="UP000298327">
    <property type="component" value="Unassembled WGS sequence"/>
</dbReference>
<dbReference type="InterPro" id="IPR013783">
    <property type="entry name" value="Ig-like_fold"/>
</dbReference>
<dbReference type="Gene3D" id="2.130.10.80">
    <property type="entry name" value="Galactose oxidase/kelch, beta-propeller"/>
    <property type="match status" value="1"/>
</dbReference>
<reference evidence="5 6" key="1">
    <citation type="submission" date="2019-02" db="EMBL/GenBank/DDBJ databases">
        <title>Genome sequencing of the rare red list fungi Dentipellis fragilis.</title>
        <authorList>
            <person name="Buettner E."/>
            <person name="Kellner H."/>
        </authorList>
    </citation>
    <scope>NUCLEOTIDE SEQUENCE [LARGE SCALE GENOMIC DNA]</scope>
    <source>
        <strain evidence="5 6">DSM 105465</strain>
    </source>
</reference>
<dbReference type="EMBL" id="SEOQ01001719">
    <property type="protein sequence ID" value="TFY50734.1"/>
    <property type="molecule type" value="Genomic_DNA"/>
</dbReference>
<comment type="caution">
    <text evidence="5">The sequence shown here is derived from an EMBL/GenBank/DDBJ whole genome shotgun (WGS) entry which is preliminary data.</text>
</comment>
<dbReference type="STRING" id="205917.A0A4Y9XKJ4"/>
<sequence>MLARGQDEPDRRALGMTRPWQAARTREARLQTQWRAPARAETSDAQATASRMIGKSEAGGTMCSERGREELRESRVGQKVFWLRLARKGPWQRVFAPIWKFCYKRSLVASVKQLSPSLSPPLTFFYSTFDSALTLLPVLPFGFPLTTTFVMFLSSLLALGLVASPSVLAQKAGSFVEVGDTLVSAMMLFLGNDDKVYILDKTEGNAEQVNGHPAWASVWDLKTNKATAMDMQTNPFCAAGMHLPNGSFAVFGGNGAITTGGAIGSNQNPGGFSANFDNTYKDYDGTKAIRIIDPCEGDVTQANCAWYDSPNGLQMAKNRWYPGAEPLADGSVVLIGGFTSGGYVNRNTPVVDPLYEGGAAEPTFEFYPSRGGEPQVMQFMGKTVGLNAYAHTYLLPSGKMLVQANISTIIWDYNNNIETPLPPMPKNVVRVYPASGAVAMLPLTPANNYTPTVLFCGGSDMPDEAWGNYSNPVIDTFYYPASPDCQRLTPEPTDGSQPAYEQDDDMPVGRTMGQFIALPDGTLLVLNGGANGTAGYATNTAQTLSYSDMPYGMSLAAAPVTQPAVYNPNAPKGSRWSQVGMGSSNIPRLYHSSAILLPDGSVFVAGSNPNVDVNLTTFFPTTYKAEIFYPSYFNATNRPQPQNVPTKLTYGGNPFDITIPASSYSGSSNNAAENTTVWLMRGGFTTHAMNMGQRAVHLNSTYTVNSDGSIVLHVAQPPPNPNLFQPGPGMVFVTINGIPSNATM</sequence>
<proteinExistence type="predicted"/>
<dbReference type="InterPro" id="IPR015202">
    <property type="entry name" value="GO-like_E_set"/>
</dbReference>
<dbReference type="PANTHER" id="PTHR32208">
    <property type="entry name" value="SECRETED PROTEIN-RELATED"/>
    <property type="match status" value="1"/>
</dbReference>
<evidence type="ECO:0000313" key="5">
    <source>
        <dbReference type="EMBL" id="TFY50734.1"/>
    </source>
</evidence>
<feature type="domain" description="Glyoxal oxidase N-terminal" evidence="3">
    <location>
        <begin position="357"/>
        <end position="632"/>
    </location>
</feature>
<evidence type="ECO:0000313" key="6">
    <source>
        <dbReference type="Proteomes" id="UP000298327"/>
    </source>
</evidence>
<dbReference type="SUPFAM" id="SSF50965">
    <property type="entry name" value="Galactose oxidase, central domain"/>
    <property type="match status" value="1"/>
</dbReference>
<dbReference type="SUPFAM" id="SSF81296">
    <property type="entry name" value="E set domains"/>
    <property type="match status" value="1"/>
</dbReference>
<dbReference type="PANTHER" id="PTHR32208:SF21">
    <property type="entry name" value="LOW QUALITY PROTEIN: ALDEHYDE OXIDASE GLOX-LIKE"/>
    <property type="match status" value="1"/>
</dbReference>
<dbReference type="AlphaFoldDB" id="A0A4Y9XKJ4"/>
<evidence type="ECO:0000256" key="1">
    <source>
        <dbReference type="ARBA" id="ARBA00022729"/>
    </source>
</evidence>
<gene>
    <name evidence="5" type="ORF">EVG20_g11359</name>
</gene>
<dbReference type="Pfam" id="PF07250">
    <property type="entry name" value="Glyoxal_oxid_N"/>
    <property type="match status" value="1"/>
</dbReference>
<keyword evidence="6" id="KW-1185">Reference proteome</keyword>
<evidence type="ECO:0008006" key="7">
    <source>
        <dbReference type="Google" id="ProtNLM"/>
    </source>
</evidence>
<dbReference type="Pfam" id="PF09118">
    <property type="entry name" value="GO-like_E_set"/>
    <property type="match status" value="1"/>
</dbReference>
<accession>A0A4Y9XKJ4</accession>
<feature type="domain" description="Galactose oxidase-like Early set" evidence="4">
    <location>
        <begin position="638"/>
        <end position="744"/>
    </location>
</feature>
<feature type="region of interest" description="Disordered" evidence="2">
    <location>
        <begin position="34"/>
        <end position="66"/>
    </location>
</feature>